<dbReference type="SMART" id="SM00320">
    <property type="entry name" value="WD40"/>
    <property type="match status" value="3"/>
</dbReference>
<dbReference type="PROSITE" id="PS00678">
    <property type="entry name" value="WD_REPEATS_1"/>
    <property type="match status" value="1"/>
</dbReference>
<keyword evidence="2" id="KW-0677">Repeat</keyword>
<dbReference type="PANTHER" id="PTHR22874:SF1">
    <property type="entry name" value="ACTIVATING MOLECULE IN BECN1-REGULATED AUTOPHAGY PROTEIN 1"/>
    <property type="match status" value="1"/>
</dbReference>
<comment type="caution">
    <text evidence="5">The sequence shown here is derived from an EMBL/GenBank/DDBJ whole genome shotgun (WGS) entry which is preliminary data.</text>
</comment>
<evidence type="ECO:0000313" key="6">
    <source>
        <dbReference type="Proteomes" id="UP000265515"/>
    </source>
</evidence>
<organism evidence="5 6">
    <name type="scientific">Chara braunii</name>
    <name type="common">Braun's stonewort</name>
    <dbReference type="NCBI Taxonomy" id="69332"/>
    <lineage>
        <taxon>Eukaryota</taxon>
        <taxon>Viridiplantae</taxon>
        <taxon>Streptophyta</taxon>
        <taxon>Charophyceae</taxon>
        <taxon>Charales</taxon>
        <taxon>Characeae</taxon>
        <taxon>Chara</taxon>
    </lineage>
</organism>
<dbReference type="GO" id="GO:0000045">
    <property type="term" value="P:autophagosome assembly"/>
    <property type="evidence" value="ECO:0007669"/>
    <property type="project" value="TreeGrafter"/>
</dbReference>
<feature type="compositionally biased region" description="Polar residues" evidence="4">
    <location>
        <begin position="792"/>
        <end position="801"/>
    </location>
</feature>
<feature type="compositionally biased region" description="Low complexity" evidence="4">
    <location>
        <begin position="563"/>
        <end position="575"/>
    </location>
</feature>
<sequence>MERWNWQENVARLLALREVYPNARRTRRKLWTVSSTRSSSECCAPGGGGRAAAAAAAAGGGGGRGGGSSPLLLDCAKALELWLEADSIRNFSAKYCHLDPPPRSTIAAAFSPDGSSLASTHGDHTVKVVSCRTGACLKVLYGHRRTPWVVRFHPLIPQIVASGSLDNEVRLWDIGTGSGECFRSHDFGRPIASLAFHPHGEILAVASGHKLYMWQYKKKREEHSQPVIVLRTRKTLRAVHFHPYGAPLLLTAEVDSGESPQQLATSSSRPISRFFPLPASACHPPPHSAPAAPHHLLANGFSVTPVFPFGSWLLPTLRNLPRRVFSNTTTSDSPRNDCHSREGMMMGGDRTAVAGQQGHRHRHHQRGGMGGRVNLGAAGASGGRDGGAQRLSNSSSSISDARSRSAGEDTLDGVRDPDPVGTGGGEEVSRRVAALLSRDGGGDASHPSPMDLSPAVGGGSVGGNSSARMHTLDGGERDPDAVAAGGDDVSRRVSAPLAKDGEEASHPSPMDFSPTGGGGGGGSLDGNSATRMDTLDGVRDPDPAATGGAEEGSRGVSRDVGDAAHPSSAMAASPAVDGSVGGNSATRMLDSDGAGSCPRNGMVGAAMRSNLENSGLPSGHGRPSSRARAAGEKAAGLRGGGGSATARARQYQEAHGGSGQALGGNSGREECRRDGNDVGAADRAWIPWGAWGGQTGAGTAAGQFSGPTESSPGLGLGLGMGMGMGGPGDVLGGWEIPFVQQVLQESQQAAAGVPGTVPGVRGNEGAAGRRQSGGGGSRNHAGEDRSGGAHAPQQQRPSQQHAAMPMASVAMAAAVAAARAAARAGAGMLGAAGAGIGAGIGAQLGAGAALGAAALSSGGGGDAATEAARHVQLDAAGAAGAAAAAVVSMQALASAQATESPCTVMLRIWPHDVQAPCDSLLAQKCKLVIPHAVLCSEMGAHFSPCGRFLAACVACVAMEVRPSSSGTGNGTGVGAQGNYGQRSPMELPCPPVSARNSMYELRVYSLEKHSFGQVLASRAVRAAHCLTSIQISPTSSHVLLAYGRRHHTLLKSFSASGSGKQLIPVYTILEIYRISDMSLVGVLPSAEDEVNVACFHSRVGGGLVYGTKEGRLRLMVHDRQRRSSDSQSGFEDGVIHTRMVDDLHFDEGWLFHDGA</sequence>
<feature type="compositionally biased region" description="Low complexity" evidence="4">
    <location>
        <begin position="626"/>
        <end position="636"/>
    </location>
</feature>
<dbReference type="Gramene" id="GBG82711">
    <property type="protein sequence ID" value="GBG82711"/>
    <property type="gene ID" value="CBR_g36239"/>
</dbReference>
<feature type="compositionally biased region" description="Gly residues" evidence="4">
    <location>
        <begin position="656"/>
        <end position="666"/>
    </location>
</feature>
<protein>
    <submittedName>
        <fullName evidence="5">Uncharacterized protein</fullName>
    </submittedName>
</protein>
<feature type="compositionally biased region" description="Gly residues" evidence="4">
    <location>
        <begin position="515"/>
        <end position="524"/>
    </location>
</feature>
<name>A0A388LKC4_CHABU</name>
<accession>A0A388LKC4</accession>
<dbReference type="InterPro" id="IPR015943">
    <property type="entry name" value="WD40/YVTN_repeat-like_dom_sf"/>
</dbReference>
<feature type="region of interest" description="Disordered" evidence="4">
    <location>
        <begin position="325"/>
        <end position="676"/>
    </location>
</feature>
<dbReference type="InterPro" id="IPR036322">
    <property type="entry name" value="WD40_repeat_dom_sf"/>
</dbReference>
<dbReference type="GO" id="GO:1990756">
    <property type="term" value="F:ubiquitin-like ligase-substrate adaptor activity"/>
    <property type="evidence" value="ECO:0007669"/>
    <property type="project" value="TreeGrafter"/>
</dbReference>
<dbReference type="InterPro" id="IPR001680">
    <property type="entry name" value="WD40_rpt"/>
</dbReference>
<gene>
    <name evidence="5" type="ORF">CBR_g36239</name>
</gene>
<evidence type="ECO:0000256" key="4">
    <source>
        <dbReference type="SAM" id="MobiDB-lite"/>
    </source>
</evidence>
<dbReference type="EMBL" id="BFEA01000415">
    <property type="protein sequence ID" value="GBG82711.1"/>
    <property type="molecule type" value="Genomic_DNA"/>
</dbReference>
<dbReference type="Gene3D" id="2.130.10.10">
    <property type="entry name" value="YVTN repeat-like/Quinoprotein amine dehydrogenase"/>
    <property type="match status" value="1"/>
</dbReference>
<dbReference type="PROSITE" id="PS50082">
    <property type="entry name" value="WD_REPEATS_2"/>
    <property type="match status" value="1"/>
</dbReference>
<dbReference type="Pfam" id="PF00400">
    <property type="entry name" value="WD40"/>
    <property type="match status" value="3"/>
</dbReference>
<feature type="compositionally biased region" description="Gly residues" evidence="4">
    <location>
        <begin position="367"/>
        <end position="386"/>
    </location>
</feature>
<feature type="repeat" description="WD" evidence="3">
    <location>
        <begin position="140"/>
        <end position="174"/>
    </location>
</feature>
<dbReference type="SUPFAM" id="SSF50978">
    <property type="entry name" value="WD40 repeat-like"/>
    <property type="match status" value="1"/>
</dbReference>
<dbReference type="GO" id="GO:0000423">
    <property type="term" value="P:mitophagy"/>
    <property type="evidence" value="ECO:0007669"/>
    <property type="project" value="TreeGrafter"/>
</dbReference>
<dbReference type="InterPro" id="IPR052596">
    <property type="entry name" value="AMBRA1_autophagy"/>
</dbReference>
<dbReference type="Proteomes" id="UP000265515">
    <property type="component" value="Unassembled WGS sequence"/>
</dbReference>
<dbReference type="AlphaFoldDB" id="A0A388LKC4"/>
<dbReference type="STRING" id="69332.A0A388LKC4"/>
<dbReference type="PROSITE" id="PS50294">
    <property type="entry name" value="WD_REPEATS_REGION"/>
    <property type="match status" value="1"/>
</dbReference>
<evidence type="ECO:0000256" key="3">
    <source>
        <dbReference type="PROSITE-ProRule" id="PRU00221"/>
    </source>
</evidence>
<dbReference type="GO" id="GO:0080008">
    <property type="term" value="C:Cul4-RING E3 ubiquitin ligase complex"/>
    <property type="evidence" value="ECO:0007669"/>
    <property type="project" value="TreeGrafter"/>
</dbReference>
<evidence type="ECO:0000256" key="2">
    <source>
        <dbReference type="ARBA" id="ARBA00022737"/>
    </source>
</evidence>
<dbReference type="InterPro" id="IPR019775">
    <property type="entry name" value="WD40_repeat_CS"/>
</dbReference>
<feature type="compositionally biased region" description="Basic and acidic residues" evidence="4">
    <location>
        <begin position="533"/>
        <end position="542"/>
    </location>
</feature>
<feature type="compositionally biased region" description="Low complexity" evidence="4">
    <location>
        <begin position="388"/>
        <end position="400"/>
    </location>
</feature>
<evidence type="ECO:0000256" key="1">
    <source>
        <dbReference type="ARBA" id="ARBA00022574"/>
    </source>
</evidence>
<proteinExistence type="predicted"/>
<keyword evidence="1 3" id="KW-0853">WD repeat</keyword>
<feature type="compositionally biased region" description="Basic and acidic residues" evidence="4">
    <location>
        <begin position="667"/>
        <end position="676"/>
    </location>
</feature>
<dbReference type="OMA" id="HLHHDTM"/>
<dbReference type="PANTHER" id="PTHR22874">
    <property type="entry name" value="ACTIVATING MOLECULE IN BECN1-REGULATED AUTOPHAGY PROTEIN 1"/>
    <property type="match status" value="1"/>
</dbReference>
<evidence type="ECO:0000313" key="5">
    <source>
        <dbReference type="EMBL" id="GBG82711.1"/>
    </source>
</evidence>
<dbReference type="OrthoDB" id="6363363at2759"/>
<keyword evidence="6" id="KW-1185">Reference proteome</keyword>
<feature type="compositionally biased region" description="Basic and acidic residues" evidence="4">
    <location>
        <begin position="470"/>
        <end position="480"/>
    </location>
</feature>
<feature type="compositionally biased region" description="Basic and acidic residues" evidence="4">
    <location>
        <begin position="551"/>
        <end position="562"/>
    </location>
</feature>
<reference evidence="5 6" key="1">
    <citation type="journal article" date="2018" name="Cell">
        <title>The Chara Genome: Secondary Complexity and Implications for Plant Terrestrialization.</title>
        <authorList>
            <person name="Nishiyama T."/>
            <person name="Sakayama H."/>
            <person name="Vries J.D."/>
            <person name="Buschmann H."/>
            <person name="Saint-Marcoux D."/>
            <person name="Ullrich K.K."/>
            <person name="Haas F.B."/>
            <person name="Vanderstraeten L."/>
            <person name="Becker D."/>
            <person name="Lang D."/>
            <person name="Vosolsobe S."/>
            <person name="Rombauts S."/>
            <person name="Wilhelmsson P.K.I."/>
            <person name="Janitza P."/>
            <person name="Kern R."/>
            <person name="Heyl A."/>
            <person name="Rumpler F."/>
            <person name="Villalobos L.I.A.C."/>
            <person name="Clay J.M."/>
            <person name="Skokan R."/>
            <person name="Toyoda A."/>
            <person name="Suzuki Y."/>
            <person name="Kagoshima H."/>
            <person name="Schijlen E."/>
            <person name="Tajeshwar N."/>
            <person name="Catarino B."/>
            <person name="Hetherington A.J."/>
            <person name="Saltykova A."/>
            <person name="Bonnot C."/>
            <person name="Breuninger H."/>
            <person name="Symeonidi A."/>
            <person name="Radhakrishnan G.V."/>
            <person name="Van Nieuwerburgh F."/>
            <person name="Deforce D."/>
            <person name="Chang C."/>
            <person name="Karol K.G."/>
            <person name="Hedrich R."/>
            <person name="Ulvskov P."/>
            <person name="Glockner G."/>
            <person name="Delwiche C.F."/>
            <person name="Petrasek J."/>
            <person name="Van de Peer Y."/>
            <person name="Friml J."/>
            <person name="Beilby M."/>
            <person name="Dolan L."/>
            <person name="Kohara Y."/>
            <person name="Sugano S."/>
            <person name="Fujiyama A."/>
            <person name="Delaux P.-M."/>
            <person name="Quint M."/>
            <person name="TheiBen G."/>
            <person name="Hagemann M."/>
            <person name="Harholt J."/>
            <person name="Dunand C."/>
            <person name="Zachgo S."/>
            <person name="Langdale J."/>
            <person name="Maumus F."/>
            <person name="Straeten D.V.D."/>
            <person name="Gould S.B."/>
            <person name="Rensing S.A."/>
        </authorList>
    </citation>
    <scope>NUCLEOTIDE SEQUENCE [LARGE SCALE GENOMIC DNA]</scope>
    <source>
        <strain evidence="5 6">S276</strain>
    </source>
</reference>
<feature type="compositionally biased region" description="Basic and acidic residues" evidence="4">
    <location>
        <begin position="401"/>
        <end position="418"/>
    </location>
</feature>
<feature type="region of interest" description="Disordered" evidence="4">
    <location>
        <begin position="747"/>
        <end position="805"/>
    </location>
</feature>